<feature type="transmembrane region" description="Helical" evidence="1">
    <location>
        <begin position="16"/>
        <end position="36"/>
    </location>
</feature>
<gene>
    <name evidence="2" type="ORF">H735_13265</name>
</gene>
<keyword evidence="1" id="KW-0472">Membrane</keyword>
<sequence>MWAGQGLVPFLEISHWLTYGLYAAVILFGAASIASLRK</sequence>
<keyword evidence="1" id="KW-1133">Transmembrane helix</keyword>
<evidence type="ECO:0000313" key="3">
    <source>
        <dbReference type="Proteomes" id="UP000031586"/>
    </source>
</evidence>
<dbReference type="AlphaFoldDB" id="A0A0C1ZHH0"/>
<name>A0A0C1ZHH0_9VIBR</name>
<dbReference type="PATRIC" id="fig|1229493.5.peg.1791"/>
<reference evidence="2 3" key="1">
    <citation type="submission" date="2014-07" db="EMBL/GenBank/DDBJ databases">
        <title>Unique and conserved regions in Vibrio harveyi and related species in comparison with the shrimp pathogen Vibrio harveyi CAIM 1792.</title>
        <authorList>
            <person name="Espinoza-Valles I."/>
            <person name="Vora G."/>
            <person name="Leekitcharoenphon P."/>
            <person name="Ussery D."/>
            <person name="Hoj L."/>
            <person name="Gomez-Gil B."/>
        </authorList>
    </citation>
    <scope>NUCLEOTIDE SEQUENCE [LARGE SCALE GENOMIC DNA]</scope>
    <source>
        <strain evidence="3">CAIM 1854 / LMG 25443</strain>
    </source>
</reference>
<comment type="caution">
    <text evidence="2">The sequence shown here is derived from an EMBL/GenBank/DDBJ whole genome shotgun (WGS) entry which is preliminary data.</text>
</comment>
<dbReference type="EMBL" id="JPRD01000020">
    <property type="protein sequence ID" value="KIF52611.1"/>
    <property type="molecule type" value="Genomic_DNA"/>
</dbReference>
<dbReference type="Proteomes" id="UP000031586">
    <property type="component" value="Unassembled WGS sequence"/>
</dbReference>
<proteinExistence type="predicted"/>
<organism evidence="2 3">
    <name type="scientific">Vibrio owensii CAIM 1854 = LMG 25443</name>
    <dbReference type="NCBI Taxonomy" id="1229493"/>
    <lineage>
        <taxon>Bacteria</taxon>
        <taxon>Pseudomonadati</taxon>
        <taxon>Pseudomonadota</taxon>
        <taxon>Gammaproteobacteria</taxon>
        <taxon>Vibrionales</taxon>
        <taxon>Vibrionaceae</taxon>
        <taxon>Vibrio</taxon>
    </lineage>
</organism>
<evidence type="ECO:0000313" key="2">
    <source>
        <dbReference type="EMBL" id="KIF52611.1"/>
    </source>
</evidence>
<keyword evidence="1" id="KW-0812">Transmembrane</keyword>
<accession>A0A0C1ZHH0</accession>
<protein>
    <submittedName>
        <fullName evidence="2">Membrane protein</fullName>
    </submittedName>
</protein>
<evidence type="ECO:0000256" key="1">
    <source>
        <dbReference type="SAM" id="Phobius"/>
    </source>
</evidence>